<dbReference type="EMBL" id="KT625410">
    <property type="protein sequence ID" value="ALO62689.1"/>
    <property type="molecule type" value="Genomic_DNA"/>
</dbReference>
<evidence type="ECO:0000256" key="2">
    <source>
        <dbReference type="ARBA" id="ARBA00022980"/>
    </source>
</evidence>
<organism evidence="7">
    <name type="scientific">Treubaria triappendiculata</name>
    <name type="common">Green alga</name>
    <dbReference type="NCBI Taxonomy" id="1755147"/>
    <lineage>
        <taxon>Eukaryota</taxon>
        <taxon>Viridiplantae</taxon>
        <taxon>Chlorophyta</taxon>
        <taxon>core chlorophytes</taxon>
        <taxon>Chlorophyceae</taxon>
        <taxon>Treubariaceae</taxon>
        <taxon>Treubaria</taxon>
    </lineage>
</organism>
<dbReference type="GO" id="GO:0009507">
    <property type="term" value="C:chloroplast"/>
    <property type="evidence" value="ECO:0007669"/>
    <property type="project" value="UniProtKB-SubCell"/>
</dbReference>
<gene>
    <name evidence="5 7" type="primary">rpl32</name>
</gene>
<feature type="region of interest" description="Disordered" evidence="6">
    <location>
        <begin position="1"/>
        <end position="22"/>
    </location>
</feature>
<dbReference type="InterPro" id="IPR011332">
    <property type="entry name" value="Ribosomal_zn-bd"/>
</dbReference>
<dbReference type="PANTHER" id="PTHR36083:SF1">
    <property type="entry name" value="LARGE RIBOSOMAL SUBUNIT PROTEIN BL32C"/>
    <property type="match status" value="1"/>
</dbReference>
<evidence type="ECO:0000313" key="7">
    <source>
        <dbReference type="EMBL" id="ALO62689.1"/>
    </source>
</evidence>
<dbReference type="InterPro" id="IPR044958">
    <property type="entry name" value="Ribosomal_bL32_plant/cyanobact"/>
</dbReference>
<keyword evidence="3 5" id="KW-0687">Ribonucleoprotein</keyword>
<dbReference type="GO" id="GO:0006412">
    <property type="term" value="P:translation"/>
    <property type="evidence" value="ECO:0007669"/>
    <property type="project" value="UniProtKB-UniRule"/>
</dbReference>
<accession>A0A0S2LMQ2</accession>
<dbReference type="AlphaFoldDB" id="A0A0S2LMQ2"/>
<sequence length="72" mass="8170">MAVPKKRTSKSKKNIRKNAWKKKVLKQASKSLFLAKHLLKNKPKDSSVEKVMTQINSNSENLAESSNKNSED</sequence>
<evidence type="ECO:0000256" key="1">
    <source>
        <dbReference type="ARBA" id="ARBA00008560"/>
    </source>
</evidence>
<dbReference type="GeneID" id="26378198"/>
<protein>
    <recommendedName>
        <fullName evidence="4 5">Large ribosomal subunit protein bL32c</fullName>
    </recommendedName>
</protein>
<dbReference type="PANTHER" id="PTHR36083">
    <property type="entry name" value="50S RIBOSOMAL PROTEIN L32, CHLOROPLASTIC"/>
    <property type="match status" value="1"/>
</dbReference>
<evidence type="ECO:0000256" key="6">
    <source>
        <dbReference type="SAM" id="MobiDB-lite"/>
    </source>
</evidence>
<dbReference type="GO" id="GO:0003735">
    <property type="term" value="F:structural constituent of ribosome"/>
    <property type="evidence" value="ECO:0007669"/>
    <property type="project" value="InterPro"/>
</dbReference>
<name>A0A0S2LMQ2_TRETR</name>
<evidence type="ECO:0000256" key="5">
    <source>
        <dbReference type="HAMAP-Rule" id="MF_00340"/>
    </source>
</evidence>
<dbReference type="SUPFAM" id="SSF57829">
    <property type="entry name" value="Zn-binding ribosomal proteins"/>
    <property type="match status" value="1"/>
</dbReference>
<dbReference type="InterPro" id="IPR002677">
    <property type="entry name" value="Ribosomal_bL32"/>
</dbReference>
<keyword evidence="7" id="KW-0934">Plastid</keyword>
<comment type="subcellular location">
    <subcellularLocation>
        <location evidence="5">Plastid</location>
        <location evidence="5">Chloroplast</location>
    </subcellularLocation>
</comment>
<reference evidence="7" key="1">
    <citation type="journal article" date="2015" name="BMC Evol. Biol.">
        <title>Chloroplast phylogenomic analysis of chlorophyte green algae identifies a novel lineage sister to the Sphaeropleales (Chlorophyceae).</title>
        <authorList>
            <person name="Lemieux C."/>
            <person name="Vincent A.T."/>
            <person name="Labarre A."/>
            <person name="Otis C."/>
            <person name="Turmel M."/>
        </authorList>
    </citation>
    <scope>NUCLEOTIDE SEQUENCE</scope>
</reference>
<keyword evidence="7" id="KW-0150">Chloroplast</keyword>
<evidence type="ECO:0000256" key="4">
    <source>
        <dbReference type="ARBA" id="ARBA00035280"/>
    </source>
</evidence>
<dbReference type="Pfam" id="PF01783">
    <property type="entry name" value="Ribosomal_L32p"/>
    <property type="match status" value="1"/>
</dbReference>
<proteinExistence type="inferred from homology"/>
<evidence type="ECO:0000256" key="3">
    <source>
        <dbReference type="ARBA" id="ARBA00023274"/>
    </source>
</evidence>
<comment type="similarity">
    <text evidence="1 5">Belongs to the bacterial ribosomal protein bL32 family.</text>
</comment>
<dbReference type="RefSeq" id="YP_009184530.1">
    <property type="nucleotide sequence ID" value="NC_028578.1"/>
</dbReference>
<geneLocation type="chloroplast" evidence="7"/>
<feature type="compositionally biased region" description="Low complexity" evidence="6">
    <location>
        <begin position="56"/>
        <end position="72"/>
    </location>
</feature>
<dbReference type="HAMAP" id="MF_00340">
    <property type="entry name" value="Ribosomal_bL32"/>
    <property type="match status" value="1"/>
</dbReference>
<feature type="region of interest" description="Disordered" evidence="6">
    <location>
        <begin position="43"/>
        <end position="72"/>
    </location>
</feature>
<dbReference type="GO" id="GO:0015934">
    <property type="term" value="C:large ribosomal subunit"/>
    <property type="evidence" value="ECO:0007669"/>
    <property type="project" value="InterPro"/>
</dbReference>
<keyword evidence="2 5" id="KW-0689">Ribosomal protein</keyword>